<keyword evidence="4" id="KW-1185">Reference proteome</keyword>
<dbReference type="Proteomes" id="UP000799437">
    <property type="component" value="Unassembled WGS sequence"/>
</dbReference>
<feature type="transmembrane region" description="Helical" evidence="1">
    <location>
        <begin position="66"/>
        <end position="85"/>
    </location>
</feature>
<dbReference type="PANTHER" id="PTHR23028:SF128">
    <property type="entry name" value="ACYLTRANSFERASE 3 DOMAIN-CONTAINING PROTEIN"/>
    <property type="match status" value="1"/>
</dbReference>
<dbReference type="GO" id="GO:0016747">
    <property type="term" value="F:acyltransferase activity, transferring groups other than amino-acyl groups"/>
    <property type="evidence" value="ECO:0007669"/>
    <property type="project" value="InterPro"/>
</dbReference>
<feature type="transmembrane region" description="Helical" evidence="1">
    <location>
        <begin position="399"/>
        <end position="419"/>
    </location>
</feature>
<dbReference type="AlphaFoldDB" id="A0A6A6W5D8"/>
<feature type="transmembrane region" description="Helical" evidence="1">
    <location>
        <begin position="350"/>
        <end position="369"/>
    </location>
</feature>
<evidence type="ECO:0000259" key="2">
    <source>
        <dbReference type="Pfam" id="PF01757"/>
    </source>
</evidence>
<dbReference type="RefSeq" id="XP_033599840.1">
    <property type="nucleotide sequence ID" value="XM_033744083.1"/>
</dbReference>
<keyword evidence="1" id="KW-0472">Membrane</keyword>
<keyword evidence="1" id="KW-1133">Transmembrane helix</keyword>
<feature type="domain" description="Acyltransferase 3" evidence="2">
    <location>
        <begin position="11"/>
        <end position="387"/>
    </location>
</feature>
<dbReference type="OrthoDB" id="5405781at2759"/>
<dbReference type="InterPro" id="IPR002656">
    <property type="entry name" value="Acyl_transf_3_dom"/>
</dbReference>
<feature type="transmembrane region" description="Helical" evidence="1">
    <location>
        <begin position="114"/>
        <end position="136"/>
    </location>
</feature>
<dbReference type="PANTHER" id="PTHR23028">
    <property type="entry name" value="ACETYLTRANSFERASE"/>
    <property type="match status" value="1"/>
</dbReference>
<keyword evidence="1" id="KW-0812">Transmembrane</keyword>
<sequence>MAPGNNAGNVKWVEGLRGIASFLVICTHLARAFDYDLFYPSDWDTEKDVPIEQPRLLQLPIFRLPWQGRISVTIFAFLTGFVCALKPLRLARQGNYSSAYTAVAKSAFRRTPRLILPATIATCIVWSLAQMGALTVGSRCDSSWMRLSCPKTLPTLREEFWRLFVNLRMTWTYEFMAYDHHQWALLPLLKGSFIVYLTLVATIKLKFQYRMMLYTLMYAYFWQNAHKHTETFGMQVYFGMFLCDLANEPWAQKLCTHRWLSKLVSPALIFLGLYVASYPDGLPDRVATQPWSAQLQYFATYIFPEGEDLSVQKRYTALGVDLVCIGIWLSPHIKEWLSCRFLMYLGRSSFAVYLIHGTLMRTVLMWMIYGVSGQPWELMTNQETGEEYPKDYLHPYGPWVFYFAIPVWIGLVYVCAHMWTEYVDSWCDRVVRKLEDTVHETEEKDGGLLGH</sequence>
<evidence type="ECO:0000313" key="3">
    <source>
        <dbReference type="EMBL" id="KAF2757389.1"/>
    </source>
</evidence>
<gene>
    <name evidence="3" type="ORF">EJ05DRAFT_476655</name>
</gene>
<dbReference type="Pfam" id="PF01757">
    <property type="entry name" value="Acyl_transf_3"/>
    <property type="match status" value="1"/>
</dbReference>
<organism evidence="3 4">
    <name type="scientific">Pseudovirgaria hyperparasitica</name>
    <dbReference type="NCBI Taxonomy" id="470096"/>
    <lineage>
        <taxon>Eukaryota</taxon>
        <taxon>Fungi</taxon>
        <taxon>Dikarya</taxon>
        <taxon>Ascomycota</taxon>
        <taxon>Pezizomycotina</taxon>
        <taxon>Dothideomycetes</taxon>
        <taxon>Dothideomycetes incertae sedis</taxon>
        <taxon>Acrospermales</taxon>
        <taxon>Acrospermaceae</taxon>
        <taxon>Pseudovirgaria</taxon>
    </lineage>
</organism>
<name>A0A6A6W5D8_9PEZI</name>
<dbReference type="EMBL" id="ML996573">
    <property type="protein sequence ID" value="KAF2757389.1"/>
    <property type="molecule type" value="Genomic_DNA"/>
</dbReference>
<proteinExistence type="predicted"/>
<feature type="transmembrane region" description="Helical" evidence="1">
    <location>
        <begin position="183"/>
        <end position="203"/>
    </location>
</feature>
<accession>A0A6A6W5D8</accession>
<dbReference type="InterPro" id="IPR050879">
    <property type="entry name" value="Acyltransferase_3"/>
</dbReference>
<reference evidence="3" key="1">
    <citation type="journal article" date="2020" name="Stud. Mycol.">
        <title>101 Dothideomycetes genomes: a test case for predicting lifestyles and emergence of pathogens.</title>
        <authorList>
            <person name="Haridas S."/>
            <person name="Albert R."/>
            <person name="Binder M."/>
            <person name="Bloem J."/>
            <person name="Labutti K."/>
            <person name="Salamov A."/>
            <person name="Andreopoulos B."/>
            <person name="Baker S."/>
            <person name="Barry K."/>
            <person name="Bills G."/>
            <person name="Bluhm B."/>
            <person name="Cannon C."/>
            <person name="Castanera R."/>
            <person name="Culley D."/>
            <person name="Daum C."/>
            <person name="Ezra D."/>
            <person name="Gonzalez J."/>
            <person name="Henrissat B."/>
            <person name="Kuo A."/>
            <person name="Liang C."/>
            <person name="Lipzen A."/>
            <person name="Lutzoni F."/>
            <person name="Magnuson J."/>
            <person name="Mondo S."/>
            <person name="Nolan M."/>
            <person name="Ohm R."/>
            <person name="Pangilinan J."/>
            <person name="Park H.-J."/>
            <person name="Ramirez L."/>
            <person name="Alfaro M."/>
            <person name="Sun H."/>
            <person name="Tritt A."/>
            <person name="Yoshinaga Y."/>
            <person name="Zwiers L.-H."/>
            <person name="Turgeon B."/>
            <person name="Goodwin S."/>
            <person name="Spatafora J."/>
            <person name="Crous P."/>
            <person name="Grigoriev I."/>
        </authorList>
    </citation>
    <scope>NUCLEOTIDE SEQUENCE</scope>
    <source>
        <strain evidence="3">CBS 121739</strain>
    </source>
</reference>
<protein>
    <recommendedName>
        <fullName evidence="2">Acyltransferase 3 domain-containing protein</fullName>
    </recommendedName>
</protein>
<dbReference type="GeneID" id="54485137"/>
<evidence type="ECO:0000256" key="1">
    <source>
        <dbReference type="SAM" id="Phobius"/>
    </source>
</evidence>
<evidence type="ECO:0000313" key="4">
    <source>
        <dbReference type="Proteomes" id="UP000799437"/>
    </source>
</evidence>